<name>A0A1A0HB22_9ASCO</name>
<accession>A0A1A0HB22</accession>
<keyword evidence="1" id="KW-0812">Transmembrane</keyword>
<dbReference type="Proteomes" id="UP000092555">
    <property type="component" value="Unassembled WGS sequence"/>
</dbReference>
<reference evidence="2 3" key="1">
    <citation type="submission" date="2016-05" db="EMBL/GenBank/DDBJ databases">
        <title>Comparative genomics of biotechnologically important yeasts.</title>
        <authorList>
            <consortium name="DOE Joint Genome Institute"/>
            <person name="Riley R."/>
            <person name="Haridas S."/>
            <person name="Wolfe K.H."/>
            <person name="Lopes M.R."/>
            <person name="Hittinger C.T."/>
            <person name="Goker M."/>
            <person name="Salamov A."/>
            <person name="Wisecaver J."/>
            <person name="Long T.M."/>
            <person name="Aerts A.L."/>
            <person name="Barry K."/>
            <person name="Choi C."/>
            <person name="Clum A."/>
            <person name="Coughlan A.Y."/>
            <person name="Deshpande S."/>
            <person name="Douglass A.P."/>
            <person name="Hanson S.J."/>
            <person name="Klenk H.-P."/>
            <person name="LaButti K."/>
            <person name="Lapidus A."/>
            <person name="Lindquist E."/>
            <person name="Lipzen A."/>
            <person name="Meier-kolthoff J.P."/>
            <person name="Ohm R.A."/>
            <person name="Otillar R.P."/>
            <person name="Pangilinan J."/>
            <person name="Peng Y."/>
            <person name="Rokas A."/>
            <person name="Rosa C.A."/>
            <person name="Scheuner C."/>
            <person name="Sibirny A.A."/>
            <person name="Slot J.C."/>
            <person name="Stielow J.B."/>
            <person name="Sun H."/>
            <person name="Kurtzman C.P."/>
            <person name="Blackwell M."/>
            <person name="Grigoriev I.V."/>
            <person name="Jeffries T.W."/>
        </authorList>
    </citation>
    <scope>NUCLEOTIDE SEQUENCE [LARGE SCALE GENOMIC DNA]</scope>
    <source>
        <strain evidence="2 3">NRRL YB-4993</strain>
    </source>
</reference>
<keyword evidence="1" id="KW-1133">Transmembrane helix</keyword>
<feature type="transmembrane region" description="Helical" evidence="1">
    <location>
        <begin position="34"/>
        <end position="56"/>
    </location>
</feature>
<evidence type="ECO:0000313" key="2">
    <source>
        <dbReference type="EMBL" id="OBA21088.1"/>
    </source>
</evidence>
<keyword evidence="1" id="KW-0472">Membrane</keyword>
<evidence type="ECO:0000313" key="3">
    <source>
        <dbReference type="Proteomes" id="UP000092555"/>
    </source>
</evidence>
<organism evidence="2 3">
    <name type="scientific">Metschnikowia bicuspidata var. bicuspidata NRRL YB-4993</name>
    <dbReference type="NCBI Taxonomy" id="869754"/>
    <lineage>
        <taxon>Eukaryota</taxon>
        <taxon>Fungi</taxon>
        <taxon>Dikarya</taxon>
        <taxon>Ascomycota</taxon>
        <taxon>Saccharomycotina</taxon>
        <taxon>Pichiomycetes</taxon>
        <taxon>Metschnikowiaceae</taxon>
        <taxon>Metschnikowia</taxon>
    </lineage>
</organism>
<comment type="caution">
    <text evidence="2">The sequence shown here is derived from an EMBL/GenBank/DDBJ whole genome shotgun (WGS) entry which is preliminary data.</text>
</comment>
<dbReference type="EMBL" id="LXTC01000003">
    <property type="protein sequence ID" value="OBA21088.1"/>
    <property type="molecule type" value="Genomic_DNA"/>
</dbReference>
<dbReference type="GeneID" id="30028874"/>
<sequence length="63" mass="7478">MLSPTHINLDYVEGREFMERALVPRSLSKLLPWFVVYVFCSFPVKETLLPIGYILYKQTYNSY</sequence>
<keyword evidence="3" id="KW-1185">Reference proteome</keyword>
<proteinExistence type="predicted"/>
<gene>
    <name evidence="2" type="ORF">METBIDRAFT_31699</name>
</gene>
<dbReference type="AlphaFoldDB" id="A0A1A0HB22"/>
<dbReference type="RefSeq" id="XP_018711598.1">
    <property type="nucleotide sequence ID" value="XM_018855898.1"/>
</dbReference>
<evidence type="ECO:0000256" key="1">
    <source>
        <dbReference type="SAM" id="Phobius"/>
    </source>
</evidence>
<protein>
    <submittedName>
        <fullName evidence="2">Uncharacterized protein</fullName>
    </submittedName>
</protein>